<dbReference type="SMART" id="SM00342">
    <property type="entry name" value="HTH_ARAC"/>
    <property type="match status" value="1"/>
</dbReference>
<dbReference type="PANTHER" id="PTHR43280">
    <property type="entry name" value="ARAC-FAMILY TRANSCRIPTIONAL REGULATOR"/>
    <property type="match status" value="1"/>
</dbReference>
<protein>
    <submittedName>
        <fullName evidence="5">AraC-like DNA-binding protein</fullName>
    </submittedName>
</protein>
<organism evidence="5 6">
    <name type="scientific">Victivallis vadensis</name>
    <dbReference type="NCBI Taxonomy" id="172901"/>
    <lineage>
        <taxon>Bacteria</taxon>
        <taxon>Pseudomonadati</taxon>
        <taxon>Lentisphaerota</taxon>
        <taxon>Lentisphaeria</taxon>
        <taxon>Victivallales</taxon>
        <taxon>Victivallaceae</taxon>
        <taxon>Victivallis</taxon>
    </lineage>
</organism>
<keyword evidence="6" id="KW-1185">Reference proteome</keyword>
<dbReference type="GeneID" id="78293720"/>
<dbReference type="GO" id="GO:0003700">
    <property type="term" value="F:DNA-binding transcription factor activity"/>
    <property type="evidence" value="ECO:0007669"/>
    <property type="project" value="InterPro"/>
</dbReference>
<comment type="caution">
    <text evidence="5">The sequence shown here is derived from an EMBL/GenBank/DDBJ whole genome shotgun (WGS) entry which is preliminary data.</text>
</comment>
<dbReference type="Pfam" id="PF02311">
    <property type="entry name" value="AraC_binding"/>
    <property type="match status" value="1"/>
</dbReference>
<keyword evidence="2 5" id="KW-0238">DNA-binding</keyword>
<name>A0A2U1BBF9_9BACT</name>
<reference evidence="5 6" key="1">
    <citation type="submission" date="2018-04" db="EMBL/GenBank/DDBJ databases">
        <title>Genomic Encyclopedia of Type Strains, Phase IV (KMG-IV): sequencing the most valuable type-strain genomes for metagenomic binning, comparative biology and taxonomic classification.</title>
        <authorList>
            <person name="Goeker M."/>
        </authorList>
    </citation>
    <scope>NUCLEOTIDE SEQUENCE [LARGE SCALE GENOMIC DNA]</scope>
    <source>
        <strain evidence="5 6">DSM 14823</strain>
    </source>
</reference>
<dbReference type="EMBL" id="QEKH01000001">
    <property type="protein sequence ID" value="PVY45988.1"/>
    <property type="molecule type" value="Genomic_DNA"/>
</dbReference>
<dbReference type="InterPro" id="IPR003313">
    <property type="entry name" value="AraC-bd"/>
</dbReference>
<keyword evidence="1" id="KW-0805">Transcription regulation</keyword>
<accession>A0A2U1BBF9</accession>
<dbReference type="Pfam" id="PF12833">
    <property type="entry name" value="HTH_18"/>
    <property type="match status" value="1"/>
</dbReference>
<evidence type="ECO:0000256" key="3">
    <source>
        <dbReference type="ARBA" id="ARBA00023163"/>
    </source>
</evidence>
<dbReference type="SUPFAM" id="SSF46689">
    <property type="entry name" value="Homeodomain-like"/>
    <property type="match status" value="1"/>
</dbReference>
<dbReference type="PANTHER" id="PTHR43280:SF28">
    <property type="entry name" value="HTH-TYPE TRANSCRIPTIONAL ACTIVATOR RHAS"/>
    <property type="match status" value="1"/>
</dbReference>
<gene>
    <name evidence="5" type="ORF">C8D82_101186</name>
</gene>
<proteinExistence type="predicted"/>
<dbReference type="Proteomes" id="UP000245959">
    <property type="component" value="Unassembled WGS sequence"/>
</dbReference>
<evidence type="ECO:0000313" key="6">
    <source>
        <dbReference type="Proteomes" id="UP000245959"/>
    </source>
</evidence>
<sequence length="301" mass="34959">MQEDFIFPPPPDPRSPFRLHLAGTSYCDGNYRIELRERDLYFVFEYVESGRGQLQIDGVEYFPKAGDLYWIPDSGRRSYWSSSEEPWIKHWFNVSGPLVPELLKLYSLENVRLIHNFSRPELFTDGLARLQKDPQRAHLPLGPDILHAILAQAAADLLTGKDKQHSFSEEGVLLRDYLDRQIFRPMPDLETMSRVLRRSPVQTIRIFRRDFGETPYQYLLKRKLAAAQELLLCTRQSVKQISAGLYFSNEYYFAGLFKKKTGLSPGRYRRKTEEGTLTDFNIIESEPGHYVNRALLASESD</sequence>
<keyword evidence="3" id="KW-0804">Transcription</keyword>
<evidence type="ECO:0000313" key="5">
    <source>
        <dbReference type="EMBL" id="PVY45988.1"/>
    </source>
</evidence>
<dbReference type="InterPro" id="IPR037923">
    <property type="entry name" value="HTH-like"/>
</dbReference>
<dbReference type="InterPro" id="IPR009057">
    <property type="entry name" value="Homeodomain-like_sf"/>
</dbReference>
<evidence type="ECO:0000256" key="1">
    <source>
        <dbReference type="ARBA" id="ARBA00023015"/>
    </source>
</evidence>
<dbReference type="Gene3D" id="1.10.10.60">
    <property type="entry name" value="Homeodomain-like"/>
    <property type="match status" value="1"/>
</dbReference>
<dbReference type="SUPFAM" id="SSF51215">
    <property type="entry name" value="Regulatory protein AraC"/>
    <property type="match status" value="1"/>
</dbReference>
<dbReference type="RefSeq" id="WP_165832744.1">
    <property type="nucleotide sequence ID" value="NZ_CABMMC010000067.1"/>
</dbReference>
<feature type="domain" description="HTH araC/xylS-type" evidence="4">
    <location>
        <begin position="172"/>
        <end position="271"/>
    </location>
</feature>
<dbReference type="PROSITE" id="PS01124">
    <property type="entry name" value="HTH_ARAC_FAMILY_2"/>
    <property type="match status" value="1"/>
</dbReference>
<dbReference type="GO" id="GO:0043565">
    <property type="term" value="F:sequence-specific DNA binding"/>
    <property type="evidence" value="ECO:0007669"/>
    <property type="project" value="InterPro"/>
</dbReference>
<dbReference type="InterPro" id="IPR018060">
    <property type="entry name" value="HTH_AraC"/>
</dbReference>
<dbReference type="AlphaFoldDB" id="A0A2U1BBF9"/>
<evidence type="ECO:0000256" key="2">
    <source>
        <dbReference type="ARBA" id="ARBA00023125"/>
    </source>
</evidence>
<evidence type="ECO:0000259" key="4">
    <source>
        <dbReference type="PROSITE" id="PS01124"/>
    </source>
</evidence>